<dbReference type="GO" id="GO:0008241">
    <property type="term" value="F:peptidyl-dipeptidase activity"/>
    <property type="evidence" value="ECO:0007669"/>
    <property type="project" value="UniProtKB-EC"/>
</dbReference>
<dbReference type="InterPro" id="IPR005320">
    <property type="entry name" value="Peptidase_S51"/>
</dbReference>
<keyword evidence="2" id="KW-0121">Carboxypeptidase</keyword>
<name>A0A975T0Y4_9ACTN</name>
<reference evidence="2" key="1">
    <citation type="submission" date="2021-06" db="EMBL/GenBank/DDBJ databases">
        <title>Complete genome sequence of Nocardioides sp. G188.</title>
        <authorList>
            <person name="Im W.-T."/>
        </authorList>
    </citation>
    <scope>NUCLEOTIDE SEQUENCE</scope>
    <source>
        <strain evidence="2">G188</strain>
    </source>
</reference>
<dbReference type="AlphaFoldDB" id="A0A975T0Y4"/>
<dbReference type="EC" id="3.4.15.6" evidence="2"/>
<dbReference type="CDD" id="cd03145">
    <property type="entry name" value="GAT1_cyanophycinase"/>
    <property type="match status" value="1"/>
</dbReference>
<keyword evidence="2" id="KW-0645">Protease</keyword>
<dbReference type="RefSeq" id="WP_216941459.1">
    <property type="nucleotide sequence ID" value="NZ_CP077062.1"/>
</dbReference>
<gene>
    <name evidence="2" type="ORF">KRR39_07680</name>
</gene>
<dbReference type="GO" id="GO:0006508">
    <property type="term" value="P:proteolysis"/>
    <property type="evidence" value="ECO:0007669"/>
    <property type="project" value="InterPro"/>
</dbReference>
<proteinExistence type="predicted"/>
<protein>
    <submittedName>
        <fullName evidence="2">Cyanophycinase</fullName>
        <ecNumber evidence="2">3.4.15.6</ecNumber>
    </submittedName>
</protein>
<dbReference type="GO" id="GO:0004180">
    <property type="term" value="F:carboxypeptidase activity"/>
    <property type="evidence" value="ECO:0007669"/>
    <property type="project" value="UniProtKB-KW"/>
</dbReference>
<sequence>MPAKPTSTDRTPPSGPGPLIAIGGAEDKLGRRTVLKTFLSLAGGRDAKIAVIPTASSLGPEVVEVYDALFRKLGAADVVAARPDSREAAEDPEVVGLLDDVTGIFMTGGNQLKLSAIVNGTAFGEAIKAAHARGVVVGGTSAGASIQSSHMVAFGTGGSTPKQRMTQLAAGLGLIRDVVIDQHFGQRNRYGRLLMLVAQSPGLLGIGVDEDTGAVITEENGAEIMRVVGRGVVTVFDGRNVVSNAHEARRTAPLLASGVQLHVLPAGSAFNLTEKTLVREAPVVDPGEAEELAVAGRDLKRLARDIAAGDISPTVLRRRRARQSAEGDHV</sequence>
<dbReference type="Proteomes" id="UP000683575">
    <property type="component" value="Chromosome"/>
</dbReference>
<dbReference type="KEGG" id="nps:KRR39_07680"/>
<dbReference type="GO" id="GO:0008236">
    <property type="term" value="F:serine-type peptidase activity"/>
    <property type="evidence" value="ECO:0007669"/>
    <property type="project" value="InterPro"/>
</dbReference>
<dbReference type="NCBIfam" id="TIGR02069">
    <property type="entry name" value="cyanophycinase"/>
    <property type="match status" value="1"/>
</dbReference>
<accession>A0A975T0Y4</accession>
<dbReference type="PANTHER" id="PTHR36175:SF1">
    <property type="entry name" value="CYANOPHYCINASE"/>
    <property type="match status" value="1"/>
</dbReference>
<dbReference type="EMBL" id="CP077062">
    <property type="protein sequence ID" value="QWZ09613.1"/>
    <property type="molecule type" value="Genomic_DNA"/>
</dbReference>
<organism evidence="2 3">
    <name type="scientific">Nocardioides panacis</name>
    <dbReference type="NCBI Taxonomy" id="2849501"/>
    <lineage>
        <taxon>Bacteria</taxon>
        <taxon>Bacillati</taxon>
        <taxon>Actinomycetota</taxon>
        <taxon>Actinomycetes</taxon>
        <taxon>Propionibacteriales</taxon>
        <taxon>Nocardioidaceae</taxon>
        <taxon>Nocardioides</taxon>
    </lineage>
</organism>
<evidence type="ECO:0000313" key="3">
    <source>
        <dbReference type="Proteomes" id="UP000683575"/>
    </source>
</evidence>
<keyword evidence="1 2" id="KW-0378">Hydrolase</keyword>
<dbReference type="InterPro" id="IPR011811">
    <property type="entry name" value="Peptidase_S51_cyanophycinase"/>
</dbReference>
<dbReference type="PANTHER" id="PTHR36175">
    <property type="entry name" value="CYANOPHYCINASE"/>
    <property type="match status" value="1"/>
</dbReference>
<evidence type="ECO:0000256" key="1">
    <source>
        <dbReference type="ARBA" id="ARBA00022801"/>
    </source>
</evidence>
<keyword evidence="3" id="KW-1185">Reference proteome</keyword>
<dbReference type="Pfam" id="PF03575">
    <property type="entry name" value="Peptidase_S51"/>
    <property type="match status" value="1"/>
</dbReference>
<evidence type="ECO:0000313" key="2">
    <source>
        <dbReference type="EMBL" id="QWZ09613.1"/>
    </source>
</evidence>